<evidence type="ECO:0000259" key="9">
    <source>
        <dbReference type="PROSITE" id="PS51192"/>
    </source>
</evidence>
<gene>
    <name evidence="11" type="ORF">BdWA1_002334</name>
</gene>
<dbReference type="PROSITE" id="PS00690">
    <property type="entry name" value="DEAH_ATP_HELICASE"/>
    <property type="match status" value="1"/>
</dbReference>
<feature type="region of interest" description="Disordered" evidence="8">
    <location>
        <begin position="1"/>
        <end position="34"/>
    </location>
</feature>
<evidence type="ECO:0000313" key="11">
    <source>
        <dbReference type="EMBL" id="KAK2195741.1"/>
    </source>
</evidence>
<reference evidence="11" key="1">
    <citation type="journal article" date="2023" name="Nat. Microbiol.">
        <title>Babesia duncani multi-omics identifies virulence factors and drug targets.</title>
        <authorList>
            <person name="Singh P."/>
            <person name="Lonardi S."/>
            <person name="Liang Q."/>
            <person name="Vydyam P."/>
            <person name="Khabirova E."/>
            <person name="Fang T."/>
            <person name="Gihaz S."/>
            <person name="Thekkiniath J."/>
            <person name="Munshi M."/>
            <person name="Abel S."/>
            <person name="Ciampossin L."/>
            <person name="Batugedara G."/>
            <person name="Gupta M."/>
            <person name="Lu X.M."/>
            <person name="Lenz T."/>
            <person name="Chakravarty S."/>
            <person name="Cornillot E."/>
            <person name="Hu Y."/>
            <person name="Ma W."/>
            <person name="Gonzalez L.M."/>
            <person name="Sanchez S."/>
            <person name="Estrada K."/>
            <person name="Sanchez-Flores A."/>
            <person name="Montero E."/>
            <person name="Harb O.S."/>
            <person name="Le Roch K.G."/>
            <person name="Mamoun C.B."/>
        </authorList>
    </citation>
    <scope>NUCLEOTIDE SEQUENCE</scope>
    <source>
        <strain evidence="11">WA1</strain>
    </source>
</reference>
<feature type="compositionally biased region" description="Polar residues" evidence="8">
    <location>
        <begin position="12"/>
        <end position="22"/>
    </location>
</feature>
<dbReference type="InterPro" id="IPR042035">
    <property type="entry name" value="DEAH_win-hel_dom"/>
</dbReference>
<keyword evidence="12" id="KW-1185">Reference proteome</keyword>
<dbReference type="Pfam" id="PF00270">
    <property type="entry name" value="DEAD"/>
    <property type="match status" value="1"/>
</dbReference>
<evidence type="ECO:0000256" key="6">
    <source>
        <dbReference type="ARBA" id="ARBA00022840"/>
    </source>
</evidence>
<dbReference type="InterPro" id="IPR002464">
    <property type="entry name" value="DNA/RNA_helicase_DEAH_CS"/>
</dbReference>
<keyword evidence="5 11" id="KW-0347">Helicase</keyword>
<dbReference type="GO" id="GO:0003724">
    <property type="term" value="F:RNA helicase activity"/>
    <property type="evidence" value="ECO:0007669"/>
    <property type="project" value="UniProtKB-EC"/>
</dbReference>
<dbReference type="FunFam" id="3.40.50.300:FF:000637">
    <property type="entry name" value="ATP-dependent RNA helicase DHX37/DHR1"/>
    <property type="match status" value="1"/>
</dbReference>
<dbReference type="KEGG" id="bdw:94336632"/>
<dbReference type="InterPro" id="IPR001650">
    <property type="entry name" value="Helicase_C-like"/>
</dbReference>
<proteinExistence type="inferred from homology"/>
<feature type="domain" description="Helicase ATP-binding" evidence="9">
    <location>
        <begin position="156"/>
        <end position="331"/>
    </location>
</feature>
<evidence type="ECO:0000256" key="2">
    <source>
        <dbReference type="ARBA" id="ARBA00012552"/>
    </source>
</evidence>
<evidence type="ECO:0000259" key="10">
    <source>
        <dbReference type="PROSITE" id="PS51194"/>
    </source>
</evidence>
<keyword evidence="6" id="KW-0067">ATP-binding</keyword>
<protein>
    <recommendedName>
        <fullName evidence="2">RNA helicase</fullName>
        <ecNumber evidence="2">3.6.4.13</ecNumber>
    </recommendedName>
</protein>
<comment type="catalytic activity">
    <reaction evidence="7">
        <text>ATP + H2O = ADP + phosphate + H(+)</text>
        <dbReference type="Rhea" id="RHEA:13065"/>
        <dbReference type="ChEBI" id="CHEBI:15377"/>
        <dbReference type="ChEBI" id="CHEBI:15378"/>
        <dbReference type="ChEBI" id="CHEBI:30616"/>
        <dbReference type="ChEBI" id="CHEBI:43474"/>
        <dbReference type="ChEBI" id="CHEBI:456216"/>
        <dbReference type="EC" id="3.6.4.13"/>
    </reaction>
</comment>
<dbReference type="CDD" id="cd18791">
    <property type="entry name" value="SF2_C_RHA"/>
    <property type="match status" value="1"/>
</dbReference>
<evidence type="ECO:0000313" key="12">
    <source>
        <dbReference type="Proteomes" id="UP001214638"/>
    </source>
</evidence>
<comment type="similarity">
    <text evidence="1">Belongs to the DEAD box helicase family. DEAH subfamily.</text>
</comment>
<dbReference type="GO" id="GO:0000462">
    <property type="term" value="P:maturation of SSU-rRNA from tricistronic rRNA transcript (SSU-rRNA, 5.8S rRNA, LSU-rRNA)"/>
    <property type="evidence" value="ECO:0007669"/>
    <property type="project" value="TreeGrafter"/>
</dbReference>
<dbReference type="InterPro" id="IPR014001">
    <property type="entry name" value="Helicase_ATP-bd"/>
</dbReference>
<organism evidence="11 12">
    <name type="scientific">Babesia duncani</name>
    <dbReference type="NCBI Taxonomy" id="323732"/>
    <lineage>
        <taxon>Eukaryota</taxon>
        <taxon>Sar</taxon>
        <taxon>Alveolata</taxon>
        <taxon>Apicomplexa</taxon>
        <taxon>Aconoidasida</taxon>
        <taxon>Piroplasmida</taxon>
        <taxon>Babesiidae</taxon>
        <taxon>Babesia</taxon>
    </lineage>
</organism>
<evidence type="ECO:0000256" key="7">
    <source>
        <dbReference type="ARBA" id="ARBA00047984"/>
    </source>
</evidence>
<evidence type="ECO:0000256" key="4">
    <source>
        <dbReference type="ARBA" id="ARBA00022801"/>
    </source>
</evidence>
<evidence type="ECO:0000256" key="5">
    <source>
        <dbReference type="ARBA" id="ARBA00022806"/>
    </source>
</evidence>
<dbReference type="PANTHER" id="PTHR18934">
    <property type="entry name" value="ATP-DEPENDENT RNA HELICASE"/>
    <property type="match status" value="1"/>
</dbReference>
<dbReference type="AlphaFoldDB" id="A0AAD9PJJ4"/>
<keyword evidence="3" id="KW-0547">Nucleotide-binding</keyword>
<dbReference type="GO" id="GO:0005524">
    <property type="term" value="F:ATP binding"/>
    <property type="evidence" value="ECO:0007669"/>
    <property type="project" value="UniProtKB-KW"/>
</dbReference>
<evidence type="ECO:0000256" key="3">
    <source>
        <dbReference type="ARBA" id="ARBA00022741"/>
    </source>
</evidence>
<dbReference type="Proteomes" id="UP001214638">
    <property type="component" value="Unassembled WGS sequence"/>
</dbReference>
<sequence>MSKKSSQKRQRLQNQSGLSKTNGMRDILSQLEKHKLSKEARASMTAFPLRPRKLLKGNRNLKLESEDFTLSTEKNSTDILSTAVEEPFDYSPLEESSPIETAITSTIIPHEVPSVDSGPSTTKRQPHYQNIPINRDIATESRRMKLPACMMEQEIVDAARNNDIILITGDTGCGKSTQIPQFLFENGFCYIGKMIGITQIRRVACLALSQQIGLEMNSQDLVGYQVRYNKGYNLKKCKIKFMTDGILMQELRCDLLCKKYSVLIIDEAHERSVNCDVIIGLLSKVVTLRRKMFDADASDDLPPLKLIIMSATMRKEDFLNSDIFSNVVHLHVPTKKEMTRVHYNLRTPSDYVLDAKEKIIKIHRRLPPGSILVFLTGKDELQRLANLLEDFCNRTKAKYLDSENDTHLTSKDDASDSDSIFDLNEIEFDETVENVEDSKIDHLLETGYDSQDDEDIEESHNNEQLEILSKSFKRISNDKWEGSDGNGILKVLLLHASQRIEMQMAAFTAPSDNERVVILSTNVAETSVTLPNIRYVIDCGKEKRRCNDMKYGISRFVITDISKASANQRSGRAGRLGHGHCYRCYTASVYEHVFPDNSPIEIEQCSLESIILFLSSIGIENPFCFPWLTRPSRNNIKFALRNLGILGAIQLNSMSQKAPLGLQNIVSSIPFNICPYYPHEPDHTKLDSIDVCKITKLGRCLSLIPMESRFAKAIYCILCRTDQIQWGLLIVSAMSFGGGALISPASKGIKSMPRFKDDVEALSWMCFNYIKLNKGTGNSDFCQEYGINAKALKEVILQAQQIYNIVRINFAHILDIKQLDWQMDILEPSLDQLKLIKEALVECLIDKVSILSNNEYISSEMPNGVNAVHLPVMYSKLKPKMIVYNYLIETQDRIRMQDIIETDEANLSILKSPLVVSKEFIKDPKPVYCLQTDNVHAYVKKWYSPLNIELHVTRISVGNRHPLAIKTFAQHFCFGLVYEELLKFKKFLNVTWDAFLKPIPQKSNLARMIALFVSYGISSKKAFEKNFDKINSRLGQDYGNLLTNEVDKRDVNETISNLNVNFK</sequence>
<dbReference type="SMART" id="SM00487">
    <property type="entry name" value="DEXDc"/>
    <property type="match status" value="1"/>
</dbReference>
<dbReference type="InterPro" id="IPR027417">
    <property type="entry name" value="P-loop_NTPase"/>
</dbReference>
<feature type="domain" description="Helicase C-terminal" evidence="10">
    <location>
        <begin position="427"/>
        <end position="618"/>
    </location>
</feature>
<dbReference type="EMBL" id="JALLKP010000003">
    <property type="protein sequence ID" value="KAK2195741.1"/>
    <property type="molecule type" value="Genomic_DNA"/>
</dbReference>
<feature type="compositionally biased region" description="Basic residues" evidence="8">
    <location>
        <begin position="1"/>
        <end position="11"/>
    </location>
</feature>
<dbReference type="EC" id="3.6.4.13" evidence="2"/>
<dbReference type="SMART" id="SM00490">
    <property type="entry name" value="HELICc"/>
    <property type="match status" value="1"/>
</dbReference>
<dbReference type="PANTHER" id="PTHR18934:SF99">
    <property type="entry name" value="ATP-DEPENDENT RNA HELICASE DHX37-RELATED"/>
    <property type="match status" value="1"/>
</dbReference>
<dbReference type="RefSeq" id="XP_067802584.1">
    <property type="nucleotide sequence ID" value="XM_067947362.1"/>
</dbReference>
<dbReference type="GO" id="GO:0005730">
    <property type="term" value="C:nucleolus"/>
    <property type="evidence" value="ECO:0007669"/>
    <property type="project" value="TreeGrafter"/>
</dbReference>
<dbReference type="PROSITE" id="PS51194">
    <property type="entry name" value="HELICASE_CTER"/>
    <property type="match status" value="1"/>
</dbReference>
<keyword evidence="4" id="KW-0378">Hydrolase</keyword>
<dbReference type="GO" id="GO:0003723">
    <property type="term" value="F:RNA binding"/>
    <property type="evidence" value="ECO:0007669"/>
    <property type="project" value="TreeGrafter"/>
</dbReference>
<dbReference type="Gene3D" id="3.40.50.300">
    <property type="entry name" value="P-loop containing nucleotide triphosphate hydrolases"/>
    <property type="match status" value="3"/>
</dbReference>
<dbReference type="Pfam" id="PF00271">
    <property type="entry name" value="Helicase_C"/>
    <property type="match status" value="1"/>
</dbReference>
<dbReference type="GeneID" id="94336632"/>
<dbReference type="SUPFAM" id="SSF52540">
    <property type="entry name" value="P-loop containing nucleoside triphosphate hydrolases"/>
    <property type="match status" value="1"/>
</dbReference>
<dbReference type="GO" id="GO:0016787">
    <property type="term" value="F:hydrolase activity"/>
    <property type="evidence" value="ECO:0007669"/>
    <property type="project" value="UniProtKB-KW"/>
</dbReference>
<dbReference type="Gene3D" id="1.10.10.2130">
    <property type="entry name" value="DEAH helicase family, winged-helix domain"/>
    <property type="match status" value="1"/>
</dbReference>
<accession>A0AAD9PJJ4</accession>
<dbReference type="PROSITE" id="PS51192">
    <property type="entry name" value="HELICASE_ATP_BIND_1"/>
    <property type="match status" value="1"/>
</dbReference>
<comment type="caution">
    <text evidence="11">The sequence shown here is derived from an EMBL/GenBank/DDBJ whole genome shotgun (WGS) entry which is preliminary data.</text>
</comment>
<evidence type="ECO:0000256" key="8">
    <source>
        <dbReference type="SAM" id="MobiDB-lite"/>
    </source>
</evidence>
<dbReference type="InterPro" id="IPR011545">
    <property type="entry name" value="DEAD/DEAH_box_helicase_dom"/>
</dbReference>
<name>A0AAD9PJJ4_9APIC</name>
<evidence type="ECO:0000256" key="1">
    <source>
        <dbReference type="ARBA" id="ARBA00008792"/>
    </source>
</evidence>